<sequence length="199" mass="23295">MLKSMPRKRLRRRREVVIIKGKLWLRRVHFMGKKKKIILDRQWQYYQQKRTLNCCKGVQIPTILLFYVAEVLLALEYLHMLGIIYRDLKPENVLVREDGHVMLSDFDLSLICGVCPTLVKSSKSSYYSQPDGIDASSITQANCIQPSCFMPRFLQRKSKKEKKTKPKTEVFHHIQLHILSSLQNLQMLGQCLSWVLTST</sequence>
<keyword evidence="7" id="KW-0067">ATP-binding</keyword>
<evidence type="ECO:0000313" key="12">
    <source>
        <dbReference type="Proteomes" id="UP001202328"/>
    </source>
</evidence>
<comment type="caution">
    <text evidence="11">The sequence shown here is derived from an EMBL/GenBank/DDBJ whole genome shotgun (WGS) entry which is preliminary data.</text>
</comment>
<reference evidence="11" key="1">
    <citation type="submission" date="2022-04" db="EMBL/GenBank/DDBJ databases">
        <title>A functionally conserved STORR gene fusion in Papaver species that diverged 16.8 million years ago.</title>
        <authorList>
            <person name="Catania T."/>
        </authorList>
    </citation>
    <scope>NUCLEOTIDE SEQUENCE</scope>
    <source>
        <strain evidence="11">S-188037</strain>
    </source>
</reference>
<dbReference type="PROSITE" id="PS00108">
    <property type="entry name" value="PROTEIN_KINASE_ST"/>
    <property type="match status" value="1"/>
</dbReference>
<keyword evidence="12" id="KW-1185">Reference proteome</keyword>
<protein>
    <recommendedName>
        <fullName evidence="2">non-specific serine/threonine protein kinase</fullName>
        <ecNumber evidence="2">2.7.11.1</ecNumber>
    </recommendedName>
</protein>
<dbReference type="FunFam" id="1.10.510.10:FF:000294">
    <property type="entry name" value="Serine/threonine-protein kinase OXI1"/>
    <property type="match status" value="1"/>
</dbReference>
<dbReference type="InterPro" id="IPR000719">
    <property type="entry name" value="Prot_kinase_dom"/>
</dbReference>
<comment type="catalytic activity">
    <reaction evidence="8">
        <text>L-threonyl-[protein] + ATP = O-phospho-L-threonyl-[protein] + ADP + H(+)</text>
        <dbReference type="Rhea" id="RHEA:46608"/>
        <dbReference type="Rhea" id="RHEA-COMP:11060"/>
        <dbReference type="Rhea" id="RHEA-COMP:11605"/>
        <dbReference type="ChEBI" id="CHEBI:15378"/>
        <dbReference type="ChEBI" id="CHEBI:30013"/>
        <dbReference type="ChEBI" id="CHEBI:30616"/>
        <dbReference type="ChEBI" id="CHEBI:61977"/>
        <dbReference type="ChEBI" id="CHEBI:456216"/>
        <dbReference type="EC" id="2.7.11.1"/>
    </reaction>
</comment>
<evidence type="ECO:0000256" key="5">
    <source>
        <dbReference type="ARBA" id="ARBA00022741"/>
    </source>
</evidence>
<evidence type="ECO:0000313" key="11">
    <source>
        <dbReference type="EMBL" id="KAI3861633.1"/>
    </source>
</evidence>
<keyword evidence="6" id="KW-0418">Kinase</keyword>
<dbReference type="Pfam" id="PF00069">
    <property type="entry name" value="Pkinase"/>
    <property type="match status" value="1"/>
</dbReference>
<evidence type="ECO:0000256" key="2">
    <source>
        <dbReference type="ARBA" id="ARBA00012513"/>
    </source>
</evidence>
<evidence type="ECO:0000256" key="6">
    <source>
        <dbReference type="ARBA" id="ARBA00022777"/>
    </source>
</evidence>
<comment type="catalytic activity">
    <reaction evidence="9">
        <text>L-seryl-[protein] + ATP = O-phospho-L-seryl-[protein] + ADP + H(+)</text>
        <dbReference type="Rhea" id="RHEA:17989"/>
        <dbReference type="Rhea" id="RHEA-COMP:9863"/>
        <dbReference type="Rhea" id="RHEA-COMP:11604"/>
        <dbReference type="ChEBI" id="CHEBI:15378"/>
        <dbReference type="ChEBI" id="CHEBI:29999"/>
        <dbReference type="ChEBI" id="CHEBI:30616"/>
        <dbReference type="ChEBI" id="CHEBI:83421"/>
        <dbReference type="ChEBI" id="CHEBI:456216"/>
        <dbReference type="EC" id="2.7.11.1"/>
    </reaction>
</comment>
<dbReference type="Gene3D" id="1.10.510.10">
    <property type="entry name" value="Transferase(Phosphotransferase) domain 1"/>
    <property type="match status" value="1"/>
</dbReference>
<organism evidence="11 12">
    <name type="scientific">Papaver atlanticum</name>
    <dbReference type="NCBI Taxonomy" id="357466"/>
    <lineage>
        <taxon>Eukaryota</taxon>
        <taxon>Viridiplantae</taxon>
        <taxon>Streptophyta</taxon>
        <taxon>Embryophyta</taxon>
        <taxon>Tracheophyta</taxon>
        <taxon>Spermatophyta</taxon>
        <taxon>Magnoliopsida</taxon>
        <taxon>Ranunculales</taxon>
        <taxon>Papaveraceae</taxon>
        <taxon>Papaveroideae</taxon>
        <taxon>Papaver</taxon>
    </lineage>
</organism>
<keyword evidence="5" id="KW-0547">Nucleotide-binding</keyword>
<comment type="similarity">
    <text evidence="1">Belongs to the protein kinase superfamily. AGC Ser/Thr protein kinase family.</text>
</comment>
<keyword evidence="3" id="KW-0723">Serine/threonine-protein kinase</keyword>
<feature type="domain" description="Protein kinase" evidence="10">
    <location>
        <begin position="1"/>
        <end position="199"/>
    </location>
</feature>
<evidence type="ECO:0000256" key="7">
    <source>
        <dbReference type="ARBA" id="ARBA00022840"/>
    </source>
</evidence>
<evidence type="ECO:0000256" key="9">
    <source>
        <dbReference type="ARBA" id="ARBA00048679"/>
    </source>
</evidence>
<evidence type="ECO:0000256" key="4">
    <source>
        <dbReference type="ARBA" id="ARBA00022679"/>
    </source>
</evidence>
<accession>A0AAD4S4U9</accession>
<evidence type="ECO:0000256" key="1">
    <source>
        <dbReference type="ARBA" id="ARBA00009903"/>
    </source>
</evidence>
<dbReference type="GO" id="GO:0004674">
    <property type="term" value="F:protein serine/threonine kinase activity"/>
    <property type="evidence" value="ECO:0007669"/>
    <property type="project" value="UniProtKB-KW"/>
</dbReference>
<dbReference type="GO" id="GO:0005524">
    <property type="term" value="F:ATP binding"/>
    <property type="evidence" value="ECO:0007669"/>
    <property type="project" value="UniProtKB-KW"/>
</dbReference>
<name>A0AAD4S4U9_9MAGN</name>
<proteinExistence type="inferred from homology"/>
<dbReference type="PROSITE" id="PS50011">
    <property type="entry name" value="PROTEIN_KINASE_DOM"/>
    <property type="match status" value="1"/>
</dbReference>
<evidence type="ECO:0000256" key="8">
    <source>
        <dbReference type="ARBA" id="ARBA00047899"/>
    </source>
</evidence>
<evidence type="ECO:0000256" key="3">
    <source>
        <dbReference type="ARBA" id="ARBA00022527"/>
    </source>
</evidence>
<dbReference type="InterPro" id="IPR008271">
    <property type="entry name" value="Ser/Thr_kinase_AS"/>
</dbReference>
<keyword evidence="4" id="KW-0808">Transferase</keyword>
<dbReference type="Proteomes" id="UP001202328">
    <property type="component" value="Unassembled WGS sequence"/>
</dbReference>
<dbReference type="InterPro" id="IPR011009">
    <property type="entry name" value="Kinase-like_dom_sf"/>
</dbReference>
<dbReference type="SUPFAM" id="SSF56112">
    <property type="entry name" value="Protein kinase-like (PK-like)"/>
    <property type="match status" value="1"/>
</dbReference>
<dbReference type="AlphaFoldDB" id="A0AAD4S4U9"/>
<dbReference type="PANTHER" id="PTHR45637">
    <property type="entry name" value="FLIPPASE KINASE 1-RELATED"/>
    <property type="match status" value="1"/>
</dbReference>
<dbReference type="EMBL" id="JAJJMB010014260">
    <property type="protein sequence ID" value="KAI3861633.1"/>
    <property type="molecule type" value="Genomic_DNA"/>
</dbReference>
<evidence type="ECO:0000259" key="10">
    <source>
        <dbReference type="PROSITE" id="PS50011"/>
    </source>
</evidence>
<dbReference type="EC" id="2.7.11.1" evidence="2"/>
<gene>
    <name evidence="11" type="ORF">MKW98_000585</name>
</gene>